<keyword evidence="5" id="KW-1185">Reference proteome</keyword>
<dbReference type="InterPro" id="IPR000045">
    <property type="entry name" value="Prepilin_IV_endopep_pep"/>
</dbReference>
<dbReference type="Gene3D" id="1.20.120.1220">
    <property type="match status" value="1"/>
</dbReference>
<reference evidence="5" key="1">
    <citation type="journal article" date="2019" name="Int. J. Syst. Evol. Microbiol.">
        <title>The Global Catalogue of Microorganisms (GCM) 10K type strain sequencing project: providing services to taxonomists for standard genome sequencing and annotation.</title>
        <authorList>
            <consortium name="The Broad Institute Genomics Platform"/>
            <consortium name="The Broad Institute Genome Sequencing Center for Infectious Disease"/>
            <person name="Wu L."/>
            <person name="Ma J."/>
        </authorList>
    </citation>
    <scope>NUCLEOTIDE SEQUENCE [LARGE SCALE GENOMIC DNA]</scope>
    <source>
        <strain evidence="5">JCM 17983</strain>
    </source>
</reference>
<feature type="transmembrane region" description="Helical" evidence="2">
    <location>
        <begin position="88"/>
        <end position="104"/>
    </location>
</feature>
<feature type="domain" description="Prepilin type IV endopeptidase peptidase" evidence="3">
    <location>
        <begin position="67"/>
        <end position="166"/>
    </location>
</feature>
<feature type="transmembrane region" description="Helical" evidence="2">
    <location>
        <begin position="31"/>
        <end position="52"/>
    </location>
</feature>
<feature type="transmembrane region" description="Helical" evidence="2">
    <location>
        <begin position="156"/>
        <end position="174"/>
    </location>
</feature>
<comment type="similarity">
    <text evidence="1">Belongs to the peptidase A24 family.</text>
</comment>
<protein>
    <recommendedName>
        <fullName evidence="3">Prepilin type IV endopeptidase peptidase domain-containing protein</fullName>
    </recommendedName>
</protein>
<keyword evidence="2" id="KW-0472">Membrane</keyword>
<evidence type="ECO:0000259" key="3">
    <source>
        <dbReference type="Pfam" id="PF01478"/>
    </source>
</evidence>
<sequence length="204" mass="19235">MLVAAVGGGGAGALGGVGVRAALAGMRRGALVAWWRCSGALAALWAVAAALVGAGAVPAAWLPSWLVLGALAVAGSAVDLAAHRLPDVLTGPAAGVSLLGLLPLGPASTATGAAGALLLGGAFAAVHLAVPGALGAGDVKLAPALGAPLAAASPTAPVVAVVLAAVGVLVLASARRAHRVPFGPPLLLAAWVVLTVSLTAGWTP</sequence>
<dbReference type="InterPro" id="IPR050882">
    <property type="entry name" value="Prepilin_peptidase/N-MTase"/>
</dbReference>
<evidence type="ECO:0000256" key="1">
    <source>
        <dbReference type="ARBA" id="ARBA00005801"/>
    </source>
</evidence>
<dbReference type="PANTHER" id="PTHR30487:SF0">
    <property type="entry name" value="PREPILIN LEADER PEPTIDASE_N-METHYLTRANSFERASE-RELATED"/>
    <property type="match status" value="1"/>
</dbReference>
<name>A0ABP9DUR1_9PSEU</name>
<evidence type="ECO:0000256" key="2">
    <source>
        <dbReference type="SAM" id="Phobius"/>
    </source>
</evidence>
<keyword evidence="2" id="KW-0812">Transmembrane</keyword>
<dbReference type="Proteomes" id="UP001500457">
    <property type="component" value="Unassembled WGS sequence"/>
</dbReference>
<evidence type="ECO:0000313" key="5">
    <source>
        <dbReference type="Proteomes" id="UP001500457"/>
    </source>
</evidence>
<feature type="transmembrane region" description="Helical" evidence="2">
    <location>
        <begin position="116"/>
        <end position="136"/>
    </location>
</feature>
<evidence type="ECO:0000313" key="4">
    <source>
        <dbReference type="EMBL" id="GAA4859658.1"/>
    </source>
</evidence>
<dbReference type="EMBL" id="BAABHQ010000001">
    <property type="protein sequence ID" value="GAA4859658.1"/>
    <property type="molecule type" value="Genomic_DNA"/>
</dbReference>
<gene>
    <name evidence="4" type="ORF">GCM10023203_03280</name>
</gene>
<accession>A0ABP9DUR1</accession>
<dbReference type="PANTHER" id="PTHR30487">
    <property type="entry name" value="TYPE 4 PREPILIN-LIKE PROTEINS LEADER PEPTIDE-PROCESSING ENZYME"/>
    <property type="match status" value="1"/>
</dbReference>
<dbReference type="Pfam" id="PF01478">
    <property type="entry name" value="Peptidase_A24"/>
    <property type="match status" value="1"/>
</dbReference>
<organism evidence="4 5">
    <name type="scientific">Actinomycetospora straminea</name>
    <dbReference type="NCBI Taxonomy" id="663607"/>
    <lineage>
        <taxon>Bacteria</taxon>
        <taxon>Bacillati</taxon>
        <taxon>Actinomycetota</taxon>
        <taxon>Actinomycetes</taxon>
        <taxon>Pseudonocardiales</taxon>
        <taxon>Pseudonocardiaceae</taxon>
        <taxon>Actinomycetospora</taxon>
    </lineage>
</organism>
<comment type="caution">
    <text evidence="4">The sequence shown here is derived from an EMBL/GenBank/DDBJ whole genome shotgun (WGS) entry which is preliminary data.</text>
</comment>
<proteinExistence type="inferred from homology"/>
<keyword evidence="2" id="KW-1133">Transmembrane helix</keyword>
<feature type="transmembrane region" description="Helical" evidence="2">
    <location>
        <begin position="186"/>
        <end position="203"/>
    </location>
</feature>